<dbReference type="PANTHER" id="PTHR28255">
    <property type="match status" value="1"/>
</dbReference>
<name>A0A1X9LGB3_9MICO</name>
<dbReference type="Proteomes" id="UP000192775">
    <property type="component" value="Chromosome"/>
</dbReference>
<reference evidence="1 2" key="1">
    <citation type="submission" date="2017-04" db="EMBL/GenBank/DDBJ databases">
        <authorList>
            <person name="Afonso C.L."/>
            <person name="Miller P.J."/>
            <person name="Scott M.A."/>
            <person name="Spackman E."/>
            <person name="Goraichik I."/>
            <person name="Dimitrov K.M."/>
            <person name="Suarez D.L."/>
            <person name="Swayne D.E."/>
        </authorList>
    </citation>
    <scope>NUCLEOTIDE SEQUENCE [LARGE SCALE GENOMIC DNA]</scope>
    <source>
        <strain evidence="2">XA(T)</strain>
    </source>
</reference>
<evidence type="ECO:0000313" key="1">
    <source>
        <dbReference type="EMBL" id="ARJ04256.1"/>
    </source>
</evidence>
<dbReference type="InterPro" id="IPR038084">
    <property type="entry name" value="PduO/GlcC-like_sf"/>
</dbReference>
<dbReference type="STRING" id="1619308.B5808_02700"/>
<organism evidence="1 2">
    <name type="scientific">Cnuibacter physcomitrellae</name>
    <dbReference type="NCBI Taxonomy" id="1619308"/>
    <lineage>
        <taxon>Bacteria</taxon>
        <taxon>Bacillati</taxon>
        <taxon>Actinomycetota</taxon>
        <taxon>Actinomycetes</taxon>
        <taxon>Micrococcales</taxon>
        <taxon>Microbacteriaceae</taxon>
        <taxon>Cnuibacter</taxon>
    </lineage>
</organism>
<dbReference type="InterPro" id="IPR010371">
    <property type="entry name" value="YBR137W-like"/>
</dbReference>
<dbReference type="SUPFAM" id="SSF143744">
    <property type="entry name" value="GlcG-like"/>
    <property type="match status" value="1"/>
</dbReference>
<dbReference type="KEGG" id="cphy:B5808_02700"/>
<dbReference type="Gene3D" id="3.30.450.150">
    <property type="entry name" value="Haem-degrading domain"/>
    <property type="match status" value="1"/>
</dbReference>
<dbReference type="Pfam" id="PF03928">
    <property type="entry name" value="HbpS-like"/>
    <property type="match status" value="1"/>
</dbReference>
<dbReference type="RefSeq" id="WP_085018195.1">
    <property type="nucleotide sequence ID" value="NZ_BMHD01000001.1"/>
</dbReference>
<accession>A0A1X9LGB3</accession>
<dbReference type="PANTHER" id="PTHR28255:SF1">
    <property type="entry name" value="UPF0303 PROTEIN YBR137W"/>
    <property type="match status" value="1"/>
</dbReference>
<evidence type="ECO:0000313" key="2">
    <source>
        <dbReference type="Proteomes" id="UP000192775"/>
    </source>
</evidence>
<dbReference type="AlphaFoldDB" id="A0A1X9LGB3"/>
<sequence length="161" mass="17509">MSERELPVFTVDDLEAVAPFDVHSFTKEDAVDLGTLAVALIRERALDLAVDVVLRDDLVFRAKLGATGPENDFWLAGKAAVARHFGVPSLLVRRRYEAEGRRFEDDTDPAFDHSVMRSHGGAIPILVAGEVVGTITASGEPDVIDHQTACDAVALYLARRP</sequence>
<dbReference type="EMBL" id="CP020715">
    <property type="protein sequence ID" value="ARJ04256.1"/>
    <property type="molecule type" value="Genomic_DNA"/>
</dbReference>
<protein>
    <submittedName>
        <fullName evidence="1">Uncharacterized protein</fullName>
    </submittedName>
</protein>
<dbReference type="InterPro" id="IPR005624">
    <property type="entry name" value="PduO/GlcC-like"/>
</dbReference>
<keyword evidence="2" id="KW-1185">Reference proteome</keyword>
<gene>
    <name evidence="1" type="ORF">B5808_02700</name>
</gene>
<proteinExistence type="predicted"/>